<evidence type="ECO:0000313" key="2">
    <source>
        <dbReference type="EMBL" id="KWZ77051.1"/>
    </source>
</evidence>
<reference evidence="2" key="3">
    <citation type="submission" date="2016-01" db="EMBL/GenBank/DDBJ databases">
        <authorList>
            <person name="Oliw E.H."/>
        </authorList>
    </citation>
    <scope>NUCLEOTIDE SEQUENCE [LARGE SCALE GENOMIC DNA]</scope>
    <source>
        <strain evidence="2">GED7749B</strain>
    </source>
</reference>
<evidence type="ECO:0000313" key="4">
    <source>
        <dbReference type="Proteomes" id="UP000070376"/>
    </source>
</evidence>
<accession>A0A0C5C5Q3</accession>
<proteinExistence type="predicted"/>
<name>A0A0C5C5Q3_HEYCO</name>
<gene>
    <name evidence="2" type="ORF">HMPREF3213_03465</name>
    <name evidence="1" type="ORF">SB48_HM08orf04522</name>
</gene>
<reference evidence="1" key="1">
    <citation type="submission" date="2015-01" db="EMBL/GenBank/DDBJ databases">
        <title>Comparative genome analysis of Bacillus coagulans HM-08, Clostridium butyricum HM-68, Bacillus subtilis HM-66 and Bacillus licheniformis BL-09.</title>
        <authorList>
            <person name="Zhang H."/>
        </authorList>
    </citation>
    <scope>NUCLEOTIDE SEQUENCE [LARGE SCALE GENOMIC DNA]</scope>
    <source>
        <strain evidence="1">HM-08</strain>
    </source>
</reference>
<dbReference type="EMBL" id="CP010525">
    <property type="protein sequence ID" value="AJO23628.1"/>
    <property type="molecule type" value="Genomic_DNA"/>
</dbReference>
<dbReference type="Proteomes" id="UP000032024">
    <property type="component" value="Chromosome"/>
</dbReference>
<evidence type="ECO:0000313" key="3">
    <source>
        <dbReference type="Proteomes" id="UP000032024"/>
    </source>
</evidence>
<evidence type="ECO:0000313" key="1">
    <source>
        <dbReference type="EMBL" id="AJO23628.1"/>
    </source>
</evidence>
<dbReference type="EMBL" id="LRPN01000179">
    <property type="protein sequence ID" value="KWZ77051.1"/>
    <property type="molecule type" value="Genomic_DNA"/>
</dbReference>
<keyword evidence="3" id="KW-1185">Reference proteome</keyword>
<reference evidence="3" key="2">
    <citation type="submission" date="2015-01" db="EMBL/GenBank/DDBJ databases">
        <title>Comparative genome analysis of Bacillus coagulans HM-08, Clostridium butyricum HM-68, Bacillus subtilis HM-66 and Bacillus paralicheniformis BL-09.</title>
        <authorList>
            <person name="Zhang H."/>
        </authorList>
    </citation>
    <scope>NUCLEOTIDE SEQUENCE [LARGE SCALE GENOMIC DNA]</scope>
    <source>
        <strain evidence="3">HM-08</strain>
    </source>
</reference>
<protein>
    <submittedName>
        <fullName evidence="2">Uncharacterized protein</fullName>
    </submittedName>
</protein>
<dbReference type="PATRIC" id="fig|1398.18.peg.2809"/>
<dbReference type="AlphaFoldDB" id="A0A0C5C5Q3"/>
<reference evidence="4" key="4">
    <citation type="submission" date="2016-01" db="EMBL/GenBank/DDBJ databases">
        <authorList>
            <person name="Mitreva M."/>
            <person name="Pepin K.H."/>
            <person name="Mihindukulasuriya K.A."/>
            <person name="Fulton R."/>
            <person name="Fronick C."/>
            <person name="O'Laughlin M."/>
            <person name="Miner T."/>
            <person name="Herter B."/>
            <person name="Rosa B.A."/>
            <person name="Cordes M."/>
            <person name="Tomlinson C."/>
            <person name="Wollam A."/>
            <person name="Palsikar V.B."/>
            <person name="Mardis E.R."/>
            <person name="Wilson R.K."/>
        </authorList>
    </citation>
    <scope>NUCLEOTIDE SEQUENCE [LARGE SCALE GENOMIC DNA]</scope>
    <source>
        <strain evidence="4">GED7749B</strain>
    </source>
</reference>
<sequence length="41" mass="4969">MHDGKSFFRIVLLPFYPEPQALSRCRYLWLHLKEVCLSFAR</sequence>
<dbReference type="Proteomes" id="UP000070376">
    <property type="component" value="Unassembled WGS sequence"/>
</dbReference>
<organism evidence="2 4">
    <name type="scientific">Heyndrickxia coagulans</name>
    <name type="common">Weizmannia coagulans</name>
    <dbReference type="NCBI Taxonomy" id="1398"/>
    <lineage>
        <taxon>Bacteria</taxon>
        <taxon>Bacillati</taxon>
        <taxon>Bacillota</taxon>
        <taxon>Bacilli</taxon>
        <taxon>Bacillales</taxon>
        <taxon>Bacillaceae</taxon>
        <taxon>Heyndrickxia</taxon>
    </lineage>
</organism>